<keyword evidence="2 5" id="KW-0347">Helicase</keyword>
<dbReference type="VEuPathDB" id="ToxoDB:ETH_00010210"/>
<organism evidence="5 6">
    <name type="scientific">Eimeria tenella</name>
    <name type="common">Coccidian parasite</name>
    <dbReference type="NCBI Taxonomy" id="5802"/>
    <lineage>
        <taxon>Eukaryota</taxon>
        <taxon>Sar</taxon>
        <taxon>Alveolata</taxon>
        <taxon>Apicomplexa</taxon>
        <taxon>Conoidasida</taxon>
        <taxon>Coccidia</taxon>
        <taxon>Eucoccidiorida</taxon>
        <taxon>Eimeriorina</taxon>
        <taxon>Eimeriidae</taxon>
        <taxon>Eimeria</taxon>
    </lineage>
</organism>
<feature type="compositionally biased region" description="Basic residues" evidence="3">
    <location>
        <begin position="193"/>
        <end position="209"/>
    </location>
</feature>
<keyword evidence="6" id="KW-1185">Reference proteome</keyword>
<accession>U6L042</accession>
<proteinExistence type="predicted"/>
<name>U6L042_EIMTE</name>
<dbReference type="GeneID" id="25251237"/>
<keyword evidence="1" id="KW-0378">Hydrolase</keyword>
<dbReference type="Gene3D" id="3.40.50.300">
    <property type="entry name" value="P-loop containing nucleotide triphosphate hydrolases"/>
    <property type="match status" value="1"/>
</dbReference>
<feature type="non-terminal residue" evidence="5">
    <location>
        <position position="1"/>
    </location>
</feature>
<feature type="domain" description="ATP-dependent rRNA helicase SPB4-like C-terminal extension" evidence="4">
    <location>
        <begin position="91"/>
        <end position="154"/>
    </location>
</feature>
<dbReference type="Proteomes" id="UP000030747">
    <property type="component" value="Unassembled WGS sequence"/>
</dbReference>
<evidence type="ECO:0000256" key="2">
    <source>
        <dbReference type="ARBA" id="ARBA00022806"/>
    </source>
</evidence>
<evidence type="ECO:0000313" key="5">
    <source>
        <dbReference type="EMBL" id="CDJ43571.1"/>
    </source>
</evidence>
<evidence type="ECO:0000256" key="1">
    <source>
        <dbReference type="ARBA" id="ARBA00022801"/>
    </source>
</evidence>
<gene>
    <name evidence="5" type="ORF">ETH_00010210</name>
</gene>
<dbReference type="InterPro" id="IPR027417">
    <property type="entry name" value="P-loop_NTPase"/>
</dbReference>
<dbReference type="Pfam" id="PF13959">
    <property type="entry name" value="CTE_SPB4"/>
    <property type="match status" value="1"/>
</dbReference>
<dbReference type="SMART" id="SM01178">
    <property type="entry name" value="DUF4217"/>
    <property type="match status" value="1"/>
</dbReference>
<dbReference type="GO" id="GO:0004386">
    <property type="term" value="F:helicase activity"/>
    <property type="evidence" value="ECO:0007669"/>
    <property type="project" value="UniProtKB-KW"/>
</dbReference>
<evidence type="ECO:0000313" key="6">
    <source>
        <dbReference type="Proteomes" id="UP000030747"/>
    </source>
</evidence>
<dbReference type="VEuPathDB" id="ToxoDB:ETH2_1468300"/>
<protein>
    <submittedName>
        <fullName evidence="5">RNA helicase, putative</fullName>
    </submittedName>
</protein>
<dbReference type="SUPFAM" id="SSF52540">
    <property type="entry name" value="P-loop containing nucleoside triphosphate hydrolases"/>
    <property type="match status" value="1"/>
</dbReference>
<reference evidence="5" key="2">
    <citation type="submission" date="2013-10" db="EMBL/GenBank/DDBJ databases">
        <authorList>
            <person name="Aslett M."/>
        </authorList>
    </citation>
    <scope>NUCLEOTIDE SEQUENCE [LARGE SCALE GENOMIC DNA]</scope>
    <source>
        <strain evidence="5">Houghton</strain>
    </source>
</reference>
<reference evidence="5" key="1">
    <citation type="submission" date="2013-10" db="EMBL/GenBank/DDBJ databases">
        <title>Genomic analysis of the causative agents of coccidiosis in chickens.</title>
        <authorList>
            <person name="Reid A.J."/>
            <person name="Blake D."/>
            <person name="Billington K."/>
            <person name="Browne H."/>
            <person name="Dunn M."/>
            <person name="Hung S."/>
            <person name="Kawahara F."/>
            <person name="Miranda-Saavedra D."/>
            <person name="Mourier T."/>
            <person name="Nagra H."/>
            <person name="Otto T.D."/>
            <person name="Rawlings N."/>
            <person name="Sanchez A."/>
            <person name="Sanders M."/>
            <person name="Subramaniam C."/>
            <person name="Tay Y."/>
            <person name="Dear P."/>
            <person name="Doerig C."/>
            <person name="Gruber A."/>
            <person name="Parkinson J."/>
            <person name="Shirley M."/>
            <person name="Wan K.L."/>
            <person name="Berriman M."/>
            <person name="Tomley F."/>
            <person name="Pain A."/>
        </authorList>
    </citation>
    <scope>NUCLEOTIDE SEQUENCE [LARGE SCALE GENOMIC DNA]</scope>
    <source>
        <strain evidence="5">Houghton</strain>
    </source>
</reference>
<feature type="compositionally biased region" description="Basic residues" evidence="3">
    <location>
        <begin position="259"/>
        <end position="270"/>
    </location>
</feature>
<dbReference type="GO" id="GO:0016787">
    <property type="term" value="F:hydrolase activity"/>
    <property type="evidence" value="ECO:0007669"/>
    <property type="project" value="UniProtKB-KW"/>
</dbReference>
<evidence type="ECO:0000259" key="4">
    <source>
        <dbReference type="SMART" id="SM01178"/>
    </source>
</evidence>
<dbReference type="InterPro" id="IPR025313">
    <property type="entry name" value="SPB4-like_CTE"/>
</dbReference>
<dbReference type="EMBL" id="HG675879">
    <property type="protein sequence ID" value="CDJ43571.1"/>
    <property type="molecule type" value="Genomic_DNA"/>
</dbReference>
<dbReference type="AlphaFoldDB" id="U6L042"/>
<dbReference type="OrthoDB" id="7396459at2759"/>
<sequence>NPEVFVHRIGRTARAGRSGAALLLLLPHEDAYEAFLRNRRVPLCPFEETQEGQQLQQTAAAAAAAAADAEAAADEQQKTRNPFLSKAETDAVNDAMQLAVQQDQALIQKGARAFVSFIRAYKEHQLSFLLPYAQLDLGKLGTALRLLRLPRMREVVGKSLKSFVQSPVDPLSVPYKYDLEREQQRQQQLQQLRAKRQQQQKEKERKKKQQEKASSKPGAQKKQKRTTSEKRRAKKRAFGRRGAQQCSNRHGQRGDGDRNKRKRTFKFKKK</sequence>
<feature type="compositionally biased region" description="Basic residues" evidence="3">
    <location>
        <begin position="219"/>
        <end position="239"/>
    </location>
</feature>
<dbReference type="RefSeq" id="XP_013234321.1">
    <property type="nucleotide sequence ID" value="XM_013378867.1"/>
</dbReference>
<feature type="region of interest" description="Disordered" evidence="3">
    <location>
        <begin position="182"/>
        <end position="270"/>
    </location>
</feature>
<evidence type="ECO:0000256" key="3">
    <source>
        <dbReference type="SAM" id="MobiDB-lite"/>
    </source>
</evidence>
<keyword evidence="2 5" id="KW-0067">ATP-binding</keyword>
<keyword evidence="2 5" id="KW-0547">Nucleotide-binding</keyword>